<dbReference type="Pfam" id="PF01145">
    <property type="entry name" value="Band_7"/>
    <property type="match status" value="1"/>
</dbReference>
<accession>A0A072TX24</accession>
<evidence type="ECO:0000313" key="2">
    <source>
        <dbReference type="EMBL" id="KEH18095.1"/>
    </source>
</evidence>
<evidence type="ECO:0000313" key="5">
    <source>
        <dbReference type="Proteomes" id="UP000002051"/>
    </source>
</evidence>
<name>A0A072TX24_MEDTR</name>
<dbReference type="EMBL" id="PSQE01000008">
    <property type="protein sequence ID" value="RHN38903.1"/>
    <property type="molecule type" value="Genomic_DNA"/>
</dbReference>
<organism evidence="2 5">
    <name type="scientific">Medicago truncatula</name>
    <name type="common">Barrel medic</name>
    <name type="synonym">Medicago tribuloides</name>
    <dbReference type="NCBI Taxonomy" id="3880"/>
    <lineage>
        <taxon>Eukaryota</taxon>
        <taxon>Viridiplantae</taxon>
        <taxon>Streptophyta</taxon>
        <taxon>Embryophyta</taxon>
        <taxon>Tracheophyta</taxon>
        <taxon>Spermatophyta</taxon>
        <taxon>Magnoliopsida</taxon>
        <taxon>eudicotyledons</taxon>
        <taxon>Gunneridae</taxon>
        <taxon>Pentapetalae</taxon>
        <taxon>rosids</taxon>
        <taxon>fabids</taxon>
        <taxon>Fabales</taxon>
        <taxon>Fabaceae</taxon>
        <taxon>Papilionoideae</taxon>
        <taxon>50 kb inversion clade</taxon>
        <taxon>NPAAA clade</taxon>
        <taxon>Hologalegina</taxon>
        <taxon>IRL clade</taxon>
        <taxon>Trifolieae</taxon>
        <taxon>Medicago</taxon>
    </lineage>
</organism>
<dbReference type="AlphaFoldDB" id="A0A072TX24"/>
<dbReference type="HOGENOM" id="CLU_2041559_0_0_1"/>
<evidence type="ECO:0000313" key="6">
    <source>
        <dbReference type="Proteomes" id="UP000265566"/>
    </source>
</evidence>
<proteinExistence type="predicted"/>
<evidence type="ECO:0000259" key="1">
    <source>
        <dbReference type="Pfam" id="PF01145"/>
    </source>
</evidence>
<reference evidence="3" key="5">
    <citation type="journal article" date="2018" name="Nat. Plants">
        <title>Whole-genome landscape of Medicago truncatula symbiotic genes.</title>
        <authorList>
            <person name="Pecrix Y."/>
            <person name="Gamas P."/>
            <person name="Carrere S."/>
        </authorList>
    </citation>
    <scope>NUCLEOTIDE SEQUENCE</scope>
    <source>
        <tissue evidence="3">Leaves</tissue>
    </source>
</reference>
<reference evidence="2 5" key="1">
    <citation type="journal article" date="2011" name="Nature">
        <title>The Medicago genome provides insight into the evolution of rhizobial symbioses.</title>
        <authorList>
            <person name="Young N.D."/>
            <person name="Debelle F."/>
            <person name="Oldroyd G.E."/>
            <person name="Geurts R."/>
            <person name="Cannon S.B."/>
            <person name="Udvardi M.K."/>
            <person name="Benedito V.A."/>
            <person name="Mayer K.F."/>
            <person name="Gouzy J."/>
            <person name="Schoof H."/>
            <person name="Van de Peer Y."/>
            <person name="Proost S."/>
            <person name="Cook D.R."/>
            <person name="Meyers B.C."/>
            <person name="Spannagl M."/>
            <person name="Cheung F."/>
            <person name="De Mita S."/>
            <person name="Krishnakumar V."/>
            <person name="Gundlach H."/>
            <person name="Zhou S."/>
            <person name="Mudge J."/>
            <person name="Bharti A.K."/>
            <person name="Murray J.D."/>
            <person name="Naoumkina M.A."/>
            <person name="Rosen B."/>
            <person name="Silverstein K.A."/>
            <person name="Tang H."/>
            <person name="Rombauts S."/>
            <person name="Zhao P.X."/>
            <person name="Zhou P."/>
            <person name="Barbe V."/>
            <person name="Bardou P."/>
            <person name="Bechner M."/>
            <person name="Bellec A."/>
            <person name="Berger A."/>
            <person name="Berges H."/>
            <person name="Bidwell S."/>
            <person name="Bisseling T."/>
            <person name="Choisne N."/>
            <person name="Couloux A."/>
            <person name="Denny R."/>
            <person name="Deshpande S."/>
            <person name="Dai X."/>
            <person name="Doyle J.J."/>
            <person name="Dudez A.M."/>
            <person name="Farmer A.D."/>
            <person name="Fouteau S."/>
            <person name="Franken C."/>
            <person name="Gibelin C."/>
            <person name="Gish J."/>
            <person name="Goldstein S."/>
            <person name="Gonzalez A.J."/>
            <person name="Green P.J."/>
            <person name="Hallab A."/>
            <person name="Hartog M."/>
            <person name="Hua A."/>
            <person name="Humphray S.J."/>
            <person name="Jeong D.H."/>
            <person name="Jing Y."/>
            <person name="Jocker A."/>
            <person name="Kenton S.M."/>
            <person name="Kim D.J."/>
            <person name="Klee K."/>
            <person name="Lai H."/>
            <person name="Lang C."/>
            <person name="Lin S."/>
            <person name="Macmil S.L."/>
            <person name="Magdelenat G."/>
            <person name="Matthews L."/>
            <person name="McCorrison J."/>
            <person name="Monaghan E.L."/>
            <person name="Mun J.H."/>
            <person name="Najar F.Z."/>
            <person name="Nicholson C."/>
            <person name="Noirot C."/>
            <person name="O'Bleness M."/>
            <person name="Paule C.R."/>
            <person name="Poulain J."/>
            <person name="Prion F."/>
            <person name="Qin B."/>
            <person name="Qu C."/>
            <person name="Retzel E.F."/>
            <person name="Riddle C."/>
            <person name="Sallet E."/>
            <person name="Samain S."/>
            <person name="Samson N."/>
            <person name="Sanders I."/>
            <person name="Saurat O."/>
            <person name="Scarpelli C."/>
            <person name="Schiex T."/>
            <person name="Segurens B."/>
            <person name="Severin A.J."/>
            <person name="Sherrier D.J."/>
            <person name="Shi R."/>
            <person name="Sims S."/>
            <person name="Singer S.R."/>
            <person name="Sinharoy S."/>
            <person name="Sterck L."/>
            <person name="Viollet A."/>
            <person name="Wang B.B."/>
            <person name="Wang K."/>
            <person name="Wang M."/>
            <person name="Wang X."/>
            <person name="Warfsmann J."/>
            <person name="Weissenbach J."/>
            <person name="White D.D."/>
            <person name="White J.D."/>
            <person name="Wiley G.B."/>
            <person name="Wincker P."/>
            <person name="Xing Y."/>
            <person name="Yang L."/>
            <person name="Yao Z."/>
            <person name="Ying F."/>
            <person name="Zhai J."/>
            <person name="Zhou L."/>
            <person name="Zuber A."/>
            <person name="Denarie J."/>
            <person name="Dixon R.A."/>
            <person name="May G.D."/>
            <person name="Schwartz D.C."/>
            <person name="Rogers J."/>
            <person name="Quetier F."/>
            <person name="Town C.D."/>
            <person name="Roe B.A."/>
        </authorList>
    </citation>
    <scope>NUCLEOTIDE SEQUENCE [LARGE SCALE GENOMIC DNA]</scope>
    <source>
        <strain evidence="2">A17</strain>
        <strain evidence="4 5">cv. Jemalong A17</strain>
    </source>
</reference>
<evidence type="ECO:0000313" key="3">
    <source>
        <dbReference type="EMBL" id="RHN38903.1"/>
    </source>
</evidence>
<gene>
    <name evidence="2" type="ordered locus">MTR_8g010770</name>
    <name evidence="3" type="ORF">MtrunA17_Chr8g0338131</name>
</gene>
<evidence type="ECO:0000313" key="4">
    <source>
        <dbReference type="EnsemblPlants" id="KEH18095"/>
    </source>
</evidence>
<reference evidence="6" key="4">
    <citation type="journal article" date="2018" name="Nat. Plants">
        <title>Whole-genome landscape of Medicago truncatula symbiotic genes.</title>
        <authorList>
            <person name="Pecrix Y."/>
            <person name="Staton S.E."/>
            <person name="Sallet E."/>
            <person name="Lelandais-Briere C."/>
            <person name="Moreau S."/>
            <person name="Carrere S."/>
            <person name="Blein T."/>
            <person name="Jardinaud M.F."/>
            <person name="Latrasse D."/>
            <person name="Zouine M."/>
            <person name="Zahm M."/>
            <person name="Kreplak J."/>
            <person name="Mayjonade B."/>
            <person name="Satge C."/>
            <person name="Perez M."/>
            <person name="Cauet S."/>
            <person name="Marande W."/>
            <person name="Chantry-Darmon C."/>
            <person name="Lopez-Roques C."/>
            <person name="Bouchez O."/>
            <person name="Berard A."/>
            <person name="Debelle F."/>
            <person name="Munos S."/>
            <person name="Bendahmane A."/>
            <person name="Berges H."/>
            <person name="Niebel A."/>
            <person name="Buitink J."/>
            <person name="Frugier F."/>
            <person name="Benhamed M."/>
            <person name="Crespi M."/>
            <person name="Gouzy J."/>
            <person name="Gamas P."/>
        </authorList>
    </citation>
    <scope>NUCLEOTIDE SEQUENCE [LARGE SCALE GENOMIC DNA]</scope>
    <source>
        <strain evidence="6">cv. Jemalong A17</strain>
    </source>
</reference>
<keyword evidence="5" id="KW-1185">Reference proteome</keyword>
<feature type="domain" description="Band 7" evidence="1">
    <location>
        <begin position="53"/>
        <end position="116"/>
    </location>
</feature>
<sequence>MKFFGFSRAIIAYKLKQRGMNFDINKRKKVKKSSLGQCREALLDKLKIRVRMVEERSVLIMSRFGKYRALPVGFHRTVPFLDRVVKTISVEEQHLKTNELVHSVEMLQITLDTSFFTKGNL</sequence>
<dbReference type="Gramene" id="rna44880">
    <property type="protein sequence ID" value="RHN38903.1"/>
    <property type="gene ID" value="gene44880"/>
</dbReference>
<reference evidence="2 5" key="2">
    <citation type="journal article" date="2014" name="BMC Genomics">
        <title>An improved genome release (version Mt4.0) for the model legume Medicago truncatula.</title>
        <authorList>
            <person name="Tang H."/>
            <person name="Krishnakumar V."/>
            <person name="Bidwell S."/>
            <person name="Rosen B."/>
            <person name="Chan A."/>
            <person name="Zhou S."/>
            <person name="Gentzbittel L."/>
            <person name="Childs K.L."/>
            <person name="Yandell M."/>
            <person name="Gundlach H."/>
            <person name="Mayer K.F."/>
            <person name="Schwartz D.C."/>
            <person name="Town C.D."/>
        </authorList>
    </citation>
    <scope>GENOME REANNOTATION</scope>
    <source>
        <strain evidence="2">A17</strain>
        <strain evidence="4 5">cv. Jemalong A17</strain>
    </source>
</reference>
<dbReference type="Proteomes" id="UP000002051">
    <property type="component" value="Chromosome 8"/>
</dbReference>
<dbReference type="EMBL" id="CM001224">
    <property type="protein sequence ID" value="KEH18095.1"/>
    <property type="molecule type" value="Genomic_DNA"/>
</dbReference>
<dbReference type="Proteomes" id="UP000265566">
    <property type="component" value="Chromosome 8"/>
</dbReference>
<reference evidence="4" key="3">
    <citation type="submission" date="2015-04" db="UniProtKB">
        <authorList>
            <consortium name="EnsemblPlants"/>
        </authorList>
    </citation>
    <scope>IDENTIFICATION</scope>
    <source>
        <strain evidence="4">cv. Jemalong A17</strain>
    </source>
</reference>
<dbReference type="InterPro" id="IPR001107">
    <property type="entry name" value="Band_7"/>
</dbReference>
<dbReference type="EnsemblPlants" id="KEH18095">
    <property type="protein sequence ID" value="KEH18095"/>
    <property type="gene ID" value="MTR_8g010770"/>
</dbReference>
<protein>
    <submittedName>
        <fullName evidence="3">Putative Band 7 domain-containing protein</fullName>
    </submittedName>
    <submittedName>
        <fullName evidence="2">SPFH domain/band 7 family protein</fullName>
    </submittedName>
</protein>